<dbReference type="Gene3D" id="1.20.120.1760">
    <property type="match status" value="1"/>
</dbReference>
<dbReference type="EMBL" id="LNYX01000030">
    <property type="protein sequence ID" value="KTD62251.1"/>
    <property type="molecule type" value="Genomic_DNA"/>
</dbReference>
<feature type="transmembrane region" description="Helical" evidence="3">
    <location>
        <begin position="111"/>
        <end position="133"/>
    </location>
</feature>
<dbReference type="PROSITE" id="PS00379">
    <property type="entry name" value="CDP_ALCOHOL_P_TRANSF"/>
    <property type="match status" value="1"/>
</dbReference>
<dbReference type="InterPro" id="IPR048254">
    <property type="entry name" value="CDP_ALCOHOL_P_TRANSF_CS"/>
</dbReference>
<keyword evidence="3" id="KW-1133">Transmembrane helix</keyword>
<dbReference type="STRING" id="452.Lspi_2101"/>
<gene>
    <name evidence="4" type="ORF">Lspi_2101</name>
</gene>
<keyword evidence="3" id="KW-0472">Membrane</keyword>
<dbReference type="Proteomes" id="UP000054877">
    <property type="component" value="Unassembled WGS sequence"/>
</dbReference>
<evidence type="ECO:0000313" key="5">
    <source>
        <dbReference type="Proteomes" id="UP000054877"/>
    </source>
</evidence>
<sequence>MLEQSLRHHYQKFLVDPLVNKIDRLFSPVHITLLSGVLGLLFIPALLMGYTILAIALLLASGYCDTLDGSLARHQNNPSSIGSVLDIMMDRFVEFTVLFTFYLLNPQERALTVILMLGSILLCITSFLVVGIFTQNDSHKSFHYSPGLMERAEAFCFFIAMVLLPDYFNMLAIVFTVLVCITALIRIRQFVRAELWLRNN</sequence>
<name>A0A0W0YZJ3_LEGSP</name>
<evidence type="ECO:0000256" key="2">
    <source>
        <dbReference type="RuleBase" id="RU003750"/>
    </source>
</evidence>
<feature type="transmembrane region" description="Helical" evidence="3">
    <location>
        <begin position="80"/>
        <end position="104"/>
    </location>
</feature>
<evidence type="ECO:0000313" key="4">
    <source>
        <dbReference type="EMBL" id="KTD62251.1"/>
    </source>
</evidence>
<dbReference type="InterPro" id="IPR000462">
    <property type="entry name" value="CDP-OH_P_trans"/>
</dbReference>
<dbReference type="AlphaFoldDB" id="A0A0W0YZJ3"/>
<dbReference type="Pfam" id="PF01066">
    <property type="entry name" value="CDP-OH_P_transf"/>
    <property type="match status" value="1"/>
</dbReference>
<proteinExistence type="inferred from homology"/>
<feature type="transmembrane region" description="Helical" evidence="3">
    <location>
        <begin position="31"/>
        <end position="60"/>
    </location>
</feature>
<dbReference type="OrthoDB" id="9790577at2"/>
<dbReference type="GO" id="GO:0016780">
    <property type="term" value="F:phosphotransferase activity, for other substituted phosphate groups"/>
    <property type="evidence" value="ECO:0007669"/>
    <property type="project" value="InterPro"/>
</dbReference>
<organism evidence="4 5">
    <name type="scientific">Legionella spiritensis</name>
    <dbReference type="NCBI Taxonomy" id="452"/>
    <lineage>
        <taxon>Bacteria</taxon>
        <taxon>Pseudomonadati</taxon>
        <taxon>Pseudomonadota</taxon>
        <taxon>Gammaproteobacteria</taxon>
        <taxon>Legionellales</taxon>
        <taxon>Legionellaceae</taxon>
        <taxon>Legionella</taxon>
    </lineage>
</organism>
<feature type="transmembrane region" description="Helical" evidence="3">
    <location>
        <begin position="167"/>
        <end position="187"/>
    </location>
</feature>
<dbReference type="GO" id="GO:0008654">
    <property type="term" value="P:phospholipid biosynthetic process"/>
    <property type="evidence" value="ECO:0007669"/>
    <property type="project" value="InterPro"/>
</dbReference>
<dbReference type="PATRIC" id="fig|452.5.peg.2312"/>
<dbReference type="InterPro" id="IPR043130">
    <property type="entry name" value="CDP-OH_PTrfase_TM_dom"/>
</dbReference>
<comment type="similarity">
    <text evidence="2">Belongs to the CDP-alcohol phosphatidyltransferase class-I family.</text>
</comment>
<dbReference type="RefSeq" id="WP_058484010.1">
    <property type="nucleotide sequence ID" value="NZ_CAAAII010000004.1"/>
</dbReference>
<keyword evidence="5" id="KW-1185">Reference proteome</keyword>
<reference evidence="4 5" key="1">
    <citation type="submission" date="2015-11" db="EMBL/GenBank/DDBJ databases">
        <title>Genomic analysis of 38 Legionella species identifies large and diverse effector repertoires.</title>
        <authorList>
            <person name="Burstein D."/>
            <person name="Amaro F."/>
            <person name="Zusman T."/>
            <person name="Lifshitz Z."/>
            <person name="Cohen O."/>
            <person name="Gilbert J.A."/>
            <person name="Pupko T."/>
            <person name="Shuman H.A."/>
            <person name="Segal G."/>
        </authorList>
    </citation>
    <scope>NUCLEOTIDE SEQUENCE [LARGE SCALE GENOMIC DNA]</scope>
    <source>
        <strain evidence="4 5">Mt.St.Helens-9</strain>
    </source>
</reference>
<protein>
    <submittedName>
        <fullName evidence="4">Cytochrome oxidase-like protein</fullName>
    </submittedName>
</protein>
<keyword evidence="1 2" id="KW-0808">Transferase</keyword>
<comment type="caution">
    <text evidence="4">The sequence shown here is derived from an EMBL/GenBank/DDBJ whole genome shotgun (WGS) entry which is preliminary data.</text>
</comment>
<keyword evidence="3" id="KW-0812">Transmembrane</keyword>
<accession>A0A0W0YZJ3</accession>
<evidence type="ECO:0000256" key="1">
    <source>
        <dbReference type="ARBA" id="ARBA00022679"/>
    </source>
</evidence>
<dbReference type="GO" id="GO:0016020">
    <property type="term" value="C:membrane"/>
    <property type="evidence" value="ECO:0007669"/>
    <property type="project" value="InterPro"/>
</dbReference>
<evidence type="ECO:0000256" key="3">
    <source>
        <dbReference type="SAM" id="Phobius"/>
    </source>
</evidence>